<feature type="domain" description="HTH marR-type" evidence="1">
    <location>
        <begin position="7"/>
        <end position="139"/>
    </location>
</feature>
<dbReference type="Pfam" id="PF12802">
    <property type="entry name" value="MarR_2"/>
    <property type="match status" value="1"/>
</dbReference>
<dbReference type="PANTHER" id="PTHR39515:SF2">
    <property type="entry name" value="HTH-TYPE TRANSCRIPTIONAL REGULATOR RV0880"/>
    <property type="match status" value="1"/>
</dbReference>
<sequence>MGVMTETGDLDDVLAGIHRLLRRRLRAGLAVPRLRGAEVELLRLVQARPGLRVSVAAKELGLAGNSVSTLVRGLSELGLVERTADPSDGRAALLRITPEAERRLQDWQDRRAALFRDHVGALPEADRAALAAALPALRALADSLHAEAENGDETS</sequence>
<evidence type="ECO:0000313" key="3">
    <source>
        <dbReference type="Proteomes" id="UP001500751"/>
    </source>
</evidence>
<accession>A0ABN2V7A2</accession>
<dbReference type="InterPro" id="IPR036388">
    <property type="entry name" value="WH-like_DNA-bd_sf"/>
</dbReference>
<name>A0ABN2V7A2_9ACTN</name>
<dbReference type="PROSITE" id="PS50995">
    <property type="entry name" value="HTH_MARR_2"/>
    <property type="match status" value="1"/>
</dbReference>
<evidence type="ECO:0000313" key="2">
    <source>
        <dbReference type="EMBL" id="GAA2048086.1"/>
    </source>
</evidence>
<comment type="caution">
    <text evidence="2">The sequence shown here is derived from an EMBL/GenBank/DDBJ whole genome shotgun (WGS) entry which is preliminary data.</text>
</comment>
<keyword evidence="3" id="KW-1185">Reference proteome</keyword>
<gene>
    <name evidence="2" type="ORF">GCM10009839_61900</name>
</gene>
<proteinExistence type="predicted"/>
<reference evidence="2 3" key="1">
    <citation type="journal article" date="2019" name="Int. J. Syst. Evol. Microbiol.">
        <title>The Global Catalogue of Microorganisms (GCM) 10K type strain sequencing project: providing services to taxonomists for standard genome sequencing and annotation.</title>
        <authorList>
            <consortium name="The Broad Institute Genomics Platform"/>
            <consortium name="The Broad Institute Genome Sequencing Center for Infectious Disease"/>
            <person name="Wu L."/>
            <person name="Ma J."/>
        </authorList>
    </citation>
    <scope>NUCLEOTIDE SEQUENCE [LARGE SCALE GENOMIC DNA]</scope>
    <source>
        <strain evidence="2 3">JCM 16014</strain>
    </source>
</reference>
<dbReference type="SMART" id="SM00347">
    <property type="entry name" value="HTH_MARR"/>
    <property type="match status" value="1"/>
</dbReference>
<dbReference type="Gene3D" id="1.10.10.10">
    <property type="entry name" value="Winged helix-like DNA-binding domain superfamily/Winged helix DNA-binding domain"/>
    <property type="match status" value="1"/>
</dbReference>
<dbReference type="InterPro" id="IPR052526">
    <property type="entry name" value="HTH-type_Bedaq_tolerance"/>
</dbReference>
<organism evidence="2 3">
    <name type="scientific">Catenulispora yoronensis</name>
    <dbReference type="NCBI Taxonomy" id="450799"/>
    <lineage>
        <taxon>Bacteria</taxon>
        <taxon>Bacillati</taxon>
        <taxon>Actinomycetota</taxon>
        <taxon>Actinomycetes</taxon>
        <taxon>Catenulisporales</taxon>
        <taxon>Catenulisporaceae</taxon>
        <taxon>Catenulispora</taxon>
    </lineage>
</organism>
<protein>
    <submittedName>
        <fullName evidence="2">MarR family transcriptional regulator</fullName>
    </submittedName>
</protein>
<dbReference type="InterPro" id="IPR000835">
    <property type="entry name" value="HTH_MarR-typ"/>
</dbReference>
<dbReference type="PANTHER" id="PTHR39515">
    <property type="entry name" value="CONSERVED PROTEIN"/>
    <property type="match status" value="1"/>
</dbReference>
<dbReference type="EMBL" id="BAAAQN010000044">
    <property type="protein sequence ID" value="GAA2048086.1"/>
    <property type="molecule type" value="Genomic_DNA"/>
</dbReference>
<evidence type="ECO:0000259" key="1">
    <source>
        <dbReference type="PROSITE" id="PS50995"/>
    </source>
</evidence>
<dbReference type="Proteomes" id="UP001500751">
    <property type="component" value="Unassembled WGS sequence"/>
</dbReference>
<dbReference type="SUPFAM" id="SSF46785">
    <property type="entry name" value="Winged helix' DNA-binding domain"/>
    <property type="match status" value="1"/>
</dbReference>
<dbReference type="InterPro" id="IPR036390">
    <property type="entry name" value="WH_DNA-bd_sf"/>
</dbReference>